<organism evidence="1">
    <name type="scientific">Escherichia coli</name>
    <dbReference type="NCBI Taxonomy" id="562"/>
    <lineage>
        <taxon>Bacteria</taxon>
        <taxon>Pseudomonadati</taxon>
        <taxon>Pseudomonadota</taxon>
        <taxon>Gammaproteobacteria</taxon>
        <taxon>Enterobacterales</taxon>
        <taxon>Enterobacteriaceae</taxon>
        <taxon>Escherichia</taxon>
    </lineage>
</organism>
<reference evidence="1" key="1">
    <citation type="journal article" date="2018" name="Genome Biol.">
        <title>SKESA: strategic k-mer extension for scrupulous assemblies.</title>
        <authorList>
            <person name="Souvorov A."/>
            <person name="Agarwala R."/>
            <person name="Lipman D.J."/>
        </authorList>
    </citation>
    <scope>NUCLEOTIDE SEQUENCE</scope>
    <source>
        <strain evidence="1">EC00676</strain>
    </source>
</reference>
<gene>
    <name evidence="1" type="ORF">HL632_25910</name>
</gene>
<comment type="caution">
    <text evidence="1">The sequence shown here is derived from an EMBL/GenBank/DDBJ whole genome shotgun (WGS) entry which is preliminary data.</text>
</comment>
<dbReference type="EMBL" id="DABHBF010000169">
    <property type="protein sequence ID" value="HAJ1187968.1"/>
    <property type="molecule type" value="Genomic_DNA"/>
</dbReference>
<evidence type="ECO:0000313" key="1">
    <source>
        <dbReference type="EMBL" id="HAJ1187968.1"/>
    </source>
</evidence>
<accession>A0A7A7A335</accession>
<name>A0A7A7A335_ECOLX</name>
<feature type="non-terminal residue" evidence="1">
    <location>
        <position position="1"/>
    </location>
</feature>
<sequence length="28" mass="2996">AVMFSQPASQLLAGARMDVYVIRDGEGN</sequence>
<reference evidence="1" key="2">
    <citation type="submission" date="2019-09" db="EMBL/GenBank/DDBJ databases">
        <authorList>
            <consortium name="NCBI Pathogen Detection Project"/>
        </authorList>
    </citation>
    <scope>NUCLEOTIDE SEQUENCE</scope>
    <source>
        <strain evidence="1">EC00676</strain>
    </source>
</reference>
<proteinExistence type="predicted"/>
<dbReference type="AlphaFoldDB" id="A0A7A7A335"/>
<protein>
    <submittedName>
        <fullName evidence="1">Type-F conjugative transfer system secretin TraK</fullName>
    </submittedName>
</protein>